<evidence type="ECO:0000313" key="5">
    <source>
        <dbReference type="EMBL" id="AMD19124.1"/>
    </source>
</evidence>
<dbReference type="RefSeq" id="XP_017986120.1">
    <property type="nucleotide sequence ID" value="XM_018130631.1"/>
</dbReference>
<dbReference type="SUPFAM" id="SSF47095">
    <property type="entry name" value="HMG-box"/>
    <property type="match status" value="2"/>
</dbReference>
<keyword evidence="1 2" id="KW-0238">DNA-binding</keyword>
<dbReference type="SMART" id="SM00398">
    <property type="entry name" value="HMG"/>
    <property type="match status" value="2"/>
</dbReference>
<feature type="domain" description="HMG box" evidence="4">
    <location>
        <begin position="99"/>
        <end position="164"/>
    </location>
</feature>
<dbReference type="InterPro" id="IPR050342">
    <property type="entry name" value="HMGB"/>
</dbReference>
<evidence type="ECO:0000256" key="2">
    <source>
        <dbReference type="PROSITE-ProRule" id="PRU00267"/>
    </source>
</evidence>
<reference evidence="5 6" key="1">
    <citation type="submission" date="2016-01" db="EMBL/GenBank/DDBJ databases">
        <title>Genome sequence of the yeast Holleya sinecauda.</title>
        <authorList>
            <person name="Dietrich F.S."/>
        </authorList>
    </citation>
    <scope>NUCLEOTIDE SEQUENCE [LARGE SCALE GENOMIC DNA]</scope>
    <source>
        <strain evidence="5 6">ATCC 58844</strain>
    </source>
</reference>
<feature type="DNA-binding region" description="HMG box" evidence="2">
    <location>
        <begin position="99"/>
        <end position="164"/>
    </location>
</feature>
<gene>
    <name evidence="5" type="ORF">AW171_hschr2936</name>
</gene>
<dbReference type="GO" id="GO:0003677">
    <property type="term" value="F:DNA binding"/>
    <property type="evidence" value="ECO:0007669"/>
    <property type="project" value="UniProtKB-UniRule"/>
</dbReference>
<dbReference type="GO" id="GO:0005634">
    <property type="term" value="C:nucleus"/>
    <property type="evidence" value="ECO:0007669"/>
    <property type="project" value="UniProtKB-UniRule"/>
</dbReference>
<dbReference type="PROSITE" id="PS50118">
    <property type="entry name" value="HMG_BOX_2"/>
    <property type="match status" value="2"/>
</dbReference>
<name>A0A120K185_9SACH</name>
<dbReference type="GeneID" id="28722590"/>
<evidence type="ECO:0000256" key="1">
    <source>
        <dbReference type="ARBA" id="ARBA00023125"/>
    </source>
</evidence>
<dbReference type="Pfam" id="PF00505">
    <property type="entry name" value="HMG_box"/>
    <property type="match status" value="2"/>
</dbReference>
<dbReference type="InterPro" id="IPR036910">
    <property type="entry name" value="HMG_box_dom_sf"/>
</dbReference>
<proteinExistence type="predicted"/>
<feature type="domain" description="HMG box" evidence="4">
    <location>
        <begin position="26"/>
        <end position="94"/>
    </location>
</feature>
<dbReference type="PANTHER" id="PTHR48112">
    <property type="entry name" value="HIGH MOBILITY GROUP PROTEIN DSP1"/>
    <property type="match status" value="1"/>
</dbReference>
<dbReference type="AlphaFoldDB" id="A0A120K185"/>
<feature type="DNA-binding region" description="HMG box" evidence="2">
    <location>
        <begin position="26"/>
        <end position="94"/>
    </location>
</feature>
<feature type="region of interest" description="Disordered" evidence="3">
    <location>
        <begin position="76"/>
        <end position="103"/>
    </location>
</feature>
<dbReference type="EMBL" id="CP014242">
    <property type="protein sequence ID" value="AMD19124.1"/>
    <property type="molecule type" value="Genomic_DNA"/>
</dbReference>
<keyword evidence="2" id="KW-0539">Nucleus</keyword>
<protein>
    <submittedName>
        <fullName evidence="5">HBR223Cp</fullName>
    </submittedName>
</protein>
<sequence>MSLFLRFNCTIPQVQNVFAKQLIANTQRCYSVYGLFLKDTYPNLKKEHPYASFGEVSKMAANKWTMLTDTEKRHYQEQAAKLRTENSEKRAKRPRKTSVKRPPSGYILFSNELRTQIKEQNPSMSPQEIVKLLSEKWNALSNTAKAKYNQMSKDQLELWKTLNA</sequence>
<accession>A0A120K185</accession>
<feature type="compositionally biased region" description="Basic and acidic residues" evidence="3">
    <location>
        <begin position="76"/>
        <end position="89"/>
    </location>
</feature>
<feature type="compositionally biased region" description="Basic residues" evidence="3">
    <location>
        <begin position="90"/>
        <end position="99"/>
    </location>
</feature>
<dbReference type="OrthoDB" id="5550281at2759"/>
<dbReference type="Gene3D" id="1.10.30.10">
    <property type="entry name" value="High mobility group box domain"/>
    <property type="match status" value="2"/>
</dbReference>
<evidence type="ECO:0000313" key="6">
    <source>
        <dbReference type="Proteomes" id="UP000243052"/>
    </source>
</evidence>
<evidence type="ECO:0000256" key="3">
    <source>
        <dbReference type="SAM" id="MobiDB-lite"/>
    </source>
</evidence>
<dbReference type="CDD" id="cd00084">
    <property type="entry name" value="HMG-box_SF"/>
    <property type="match status" value="2"/>
</dbReference>
<evidence type="ECO:0000259" key="4">
    <source>
        <dbReference type="PROSITE" id="PS50118"/>
    </source>
</evidence>
<organism evidence="5 6">
    <name type="scientific">Eremothecium sinecaudum</name>
    <dbReference type="NCBI Taxonomy" id="45286"/>
    <lineage>
        <taxon>Eukaryota</taxon>
        <taxon>Fungi</taxon>
        <taxon>Dikarya</taxon>
        <taxon>Ascomycota</taxon>
        <taxon>Saccharomycotina</taxon>
        <taxon>Saccharomycetes</taxon>
        <taxon>Saccharomycetales</taxon>
        <taxon>Saccharomycetaceae</taxon>
        <taxon>Eremothecium</taxon>
    </lineage>
</organism>
<dbReference type="Proteomes" id="UP000243052">
    <property type="component" value="Chromosome ii"/>
</dbReference>
<dbReference type="STRING" id="45286.A0A120K185"/>
<keyword evidence="6" id="KW-1185">Reference proteome</keyword>
<dbReference type="InterPro" id="IPR009071">
    <property type="entry name" value="HMG_box_dom"/>
</dbReference>